<gene>
    <name evidence="6" type="ORF">V6243_04245</name>
</gene>
<dbReference type="Gene3D" id="3.40.190.290">
    <property type="match status" value="1"/>
</dbReference>
<dbReference type="SUPFAM" id="SSF46785">
    <property type="entry name" value="Winged helix' DNA-binding domain"/>
    <property type="match status" value="1"/>
</dbReference>
<dbReference type="InterPro" id="IPR058163">
    <property type="entry name" value="LysR-type_TF_proteobact-type"/>
</dbReference>
<proteinExistence type="inferred from homology"/>
<evidence type="ECO:0000256" key="1">
    <source>
        <dbReference type="ARBA" id="ARBA00009437"/>
    </source>
</evidence>
<reference evidence="6 7" key="1">
    <citation type="submission" date="2024-02" db="EMBL/GenBank/DDBJ databases">
        <title>Bacteria isolated from the canopy kelp, Nereocystis luetkeana.</title>
        <authorList>
            <person name="Pfister C.A."/>
            <person name="Younker I.T."/>
            <person name="Light S.H."/>
        </authorList>
    </citation>
    <scope>NUCLEOTIDE SEQUENCE [LARGE SCALE GENOMIC DNA]</scope>
    <source>
        <strain evidence="6 7">TI.5.07</strain>
    </source>
</reference>
<evidence type="ECO:0000313" key="7">
    <source>
        <dbReference type="Proteomes" id="UP001378242"/>
    </source>
</evidence>
<evidence type="ECO:0000259" key="5">
    <source>
        <dbReference type="PROSITE" id="PS50931"/>
    </source>
</evidence>
<evidence type="ECO:0000313" key="6">
    <source>
        <dbReference type="EMBL" id="MEL0616032.1"/>
    </source>
</evidence>
<dbReference type="RefSeq" id="WP_341541956.1">
    <property type="nucleotide sequence ID" value="NZ_JBAKAP010000003.1"/>
</dbReference>
<dbReference type="CDD" id="cd08422">
    <property type="entry name" value="PBP2_CrgA_like"/>
    <property type="match status" value="1"/>
</dbReference>
<keyword evidence="4" id="KW-0804">Transcription</keyword>
<comment type="caution">
    <text evidence="6">The sequence shown here is derived from an EMBL/GenBank/DDBJ whole genome shotgun (WGS) entry which is preliminary data.</text>
</comment>
<dbReference type="InterPro" id="IPR036390">
    <property type="entry name" value="WH_DNA-bd_sf"/>
</dbReference>
<dbReference type="Pfam" id="PF00126">
    <property type="entry name" value="HTH_1"/>
    <property type="match status" value="1"/>
</dbReference>
<dbReference type="SUPFAM" id="SSF53850">
    <property type="entry name" value="Periplasmic binding protein-like II"/>
    <property type="match status" value="1"/>
</dbReference>
<sequence>MKTYTDLDIFHAVVDAGTFTGAARQLGITHSAISKRIAHLEQRLGAQLLIRSTRRMRLSEAGQLYASETRELQERLRNVEQEIVEGSGALKGRIRLSCSNALGKLQVMPLLMRFMERYPEVIVDLTLTDAVVDLVHEGMDLAIRSTAKPEPGLIARRLATNPRVICASPEYLARHGTPRSVADLAEHVSLILNLPGGFNAWGLTSLPEMRCGFLSNSLETLHAACLGGRGVACLPYYLIADDLASGRLISLLEDIRGDGADTSIFLVRPEASILPRRVRLLMDALIAGFDAEEAQRT</sequence>
<dbReference type="PANTHER" id="PTHR30537:SF5">
    <property type="entry name" value="HTH-TYPE TRANSCRIPTIONAL ACTIVATOR TTDR-RELATED"/>
    <property type="match status" value="1"/>
</dbReference>
<dbReference type="InterPro" id="IPR005119">
    <property type="entry name" value="LysR_subst-bd"/>
</dbReference>
<protein>
    <submittedName>
        <fullName evidence="6">LysR family transcriptional regulator</fullName>
    </submittedName>
</protein>
<dbReference type="EMBL" id="JBAKAP010000003">
    <property type="protein sequence ID" value="MEL0616032.1"/>
    <property type="molecule type" value="Genomic_DNA"/>
</dbReference>
<dbReference type="Pfam" id="PF03466">
    <property type="entry name" value="LysR_substrate"/>
    <property type="match status" value="1"/>
</dbReference>
<keyword evidence="2" id="KW-0805">Transcription regulation</keyword>
<dbReference type="PANTHER" id="PTHR30537">
    <property type="entry name" value="HTH-TYPE TRANSCRIPTIONAL REGULATOR"/>
    <property type="match status" value="1"/>
</dbReference>
<comment type="similarity">
    <text evidence="1">Belongs to the LysR transcriptional regulatory family.</text>
</comment>
<dbReference type="PROSITE" id="PS50931">
    <property type="entry name" value="HTH_LYSR"/>
    <property type="match status" value="1"/>
</dbReference>
<evidence type="ECO:0000256" key="2">
    <source>
        <dbReference type="ARBA" id="ARBA00023015"/>
    </source>
</evidence>
<keyword evidence="7" id="KW-1185">Reference proteome</keyword>
<evidence type="ECO:0000256" key="4">
    <source>
        <dbReference type="ARBA" id="ARBA00023163"/>
    </source>
</evidence>
<evidence type="ECO:0000256" key="3">
    <source>
        <dbReference type="ARBA" id="ARBA00023125"/>
    </source>
</evidence>
<feature type="domain" description="HTH lysR-type" evidence="5">
    <location>
        <begin position="1"/>
        <end position="59"/>
    </location>
</feature>
<dbReference type="PRINTS" id="PR00039">
    <property type="entry name" value="HTHLYSR"/>
</dbReference>
<name>A0ABU9GGB9_COBMA</name>
<dbReference type="InterPro" id="IPR000847">
    <property type="entry name" value="LysR_HTH_N"/>
</dbReference>
<dbReference type="Gene3D" id="1.10.10.10">
    <property type="entry name" value="Winged helix-like DNA-binding domain superfamily/Winged helix DNA-binding domain"/>
    <property type="match status" value="1"/>
</dbReference>
<keyword evidence="3" id="KW-0238">DNA-binding</keyword>
<organism evidence="6 7">
    <name type="scientific">Cobetia marina</name>
    <name type="common">Deleya marina</name>
    <dbReference type="NCBI Taxonomy" id="28258"/>
    <lineage>
        <taxon>Bacteria</taxon>
        <taxon>Pseudomonadati</taxon>
        <taxon>Pseudomonadota</taxon>
        <taxon>Gammaproteobacteria</taxon>
        <taxon>Oceanospirillales</taxon>
        <taxon>Halomonadaceae</taxon>
        <taxon>Cobetia</taxon>
    </lineage>
</organism>
<dbReference type="Proteomes" id="UP001378242">
    <property type="component" value="Unassembled WGS sequence"/>
</dbReference>
<accession>A0ABU9GGB9</accession>
<dbReference type="InterPro" id="IPR036388">
    <property type="entry name" value="WH-like_DNA-bd_sf"/>
</dbReference>